<dbReference type="Pfam" id="PF00874">
    <property type="entry name" value="PRD"/>
    <property type="match status" value="1"/>
</dbReference>
<evidence type="ECO:0000256" key="1">
    <source>
        <dbReference type="ARBA" id="ARBA00022679"/>
    </source>
</evidence>
<evidence type="ECO:0000259" key="7">
    <source>
        <dbReference type="PROSITE" id="PS51372"/>
    </source>
</evidence>
<organism evidence="8 9">
    <name type="scientific">Streptococcus salivarius</name>
    <dbReference type="NCBI Taxonomy" id="1304"/>
    <lineage>
        <taxon>Bacteria</taxon>
        <taxon>Bacillati</taxon>
        <taxon>Bacillota</taxon>
        <taxon>Bacilli</taxon>
        <taxon>Lactobacillales</taxon>
        <taxon>Streptococcaceae</taxon>
        <taxon>Streptococcus</taxon>
    </lineage>
</organism>
<dbReference type="Gene3D" id="3.40.930.10">
    <property type="entry name" value="Mannitol-specific EII, Chain A"/>
    <property type="match status" value="1"/>
</dbReference>
<dbReference type="Gene3D" id="1.10.1790.10">
    <property type="entry name" value="PRD domain"/>
    <property type="match status" value="1"/>
</dbReference>
<keyword evidence="1" id="KW-0808">Transferase</keyword>
<keyword evidence="3" id="KW-0805">Transcription regulation</keyword>
<dbReference type="InterPro" id="IPR016152">
    <property type="entry name" value="PTrfase/Anion_transptr"/>
</dbReference>
<dbReference type="InterPro" id="IPR013011">
    <property type="entry name" value="PTS_EIIB_2"/>
</dbReference>
<dbReference type="AlphaFoldDB" id="A0AAX2V489"/>
<dbReference type="GO" id="GO:0006355">
    <property type="term" value="P:regulation of DNA-templated transcription"/>
    <property type="evidence" value="ECO:0007669"/>
    <property type="project" value="InterPro"/>
</dbReference>
<keyword evidence="2" id="KW-0677">Repeat</keyword>
<feature type="domain" description="PTS EIIB type-2" evidence="6">
    <location>
        <begin position="397"/>
        <end position="485"/>
    </location>
</feature>
<dbReference type="InterPro" id="IPR002178">
    <property type="entry name" value="PTS_EIIA_type-2_dom"/>
</dbReference>
<dbReference type="PROSITE" id="PS00372">
    <property type="entry name" value="PTS_EIIA_TYPE_2_HIS"/>
    <property type="match status" value="1"/>
</dbReference>
<name>A0AAX2V489_STRSL</name>
<reference evidence="8 9" key="1">
    <citation type="submission" date="2019-06" db="EMBL/GenBank/DDBJ databases">
        <title>Genome Announcement To Ensure Probiotic Safety of Streptococcus salivarius UBSS01.</title>
        <authorList>
            <person name="Sulthana A."/>
            <person name="Lakshmi S.G."/>
            <person name="Madempudi R.S."/>
        </authorList>
    </citation>
    <scope>NUCLEOTIDE SEQUENCE [LARGE SCALE GENOMIC DNA]</scope>
    <source>
        <strain evidence="8 9">UBSS01</strain>
    </source>
</reference>
<dbReference type="InterPro" id="IPR050661">
    <property type="entry name" value="BglG_antiterminators"/>
</dbReference>
<dbReference type="CDD" id="cd00211">
    <property type="entry name" value="PTS_IIA_fru"/>
    <property type="match status" value="1"/>
</dbReference>
<gene>
    <name evidence="8" type="ORF">FBF48_00660</name>
</gene>
<dbReference type="RefSeq" id="WP_037612078.1">
    <property type="nucleotide sequence ID" value="NZ_CP145867.1"/>
</dbReference>
<dbReference type="EMBL" id="VDCW01000001">
    <property type="protein sequence ID" value="TNF68786.1"/>
    <property type="molecule type" value="Genomic_DNA"/>
</dbReference>
<evidence type="ECO:0000256" key="3">
    <source>
        <dbReference type="ARBA" id="ARBA00023015"/>
    </source>
</evidence>
<evidence type="ECO:0000256" key="4">
    <source>
        <dbReference type="ARBA" id="ARBA00023163"/>
    </source>
</evidence>
<evidence type="ECO:0000313" key="8">
    <source>
        <dbReference type="EMBL" id="TNF68786.1"/>
    </source>
</evidence>
<dbReference type="Proteomes" id="UP000308186">
    <property type="component" value="Unassembled WGS sequence"/>
</dbReference>
<dbReference type="PANTHER" id="PTHR30185">
    <property type="entry name" value="CRYPTIC BETA-GLUCOSIDE BGL OPERON ANTITERMINATOR"/>
    <property type="match status" value="1"/>
</dbReference>
<sequence length="677" mass="78081">MIDHKIIVVLITLLANQSLSLYELSVKTRFSIKDVRDCINQLTIYLSNREIKIEQDKGRYYVTGILDRKNITTLIGSEELQLPKRIRLHLIYLYTFCRTDFVSNWHYQDFLKVSKNTTLSDIRSLRKNLQTHHLDIEYSRSQGYIILGDEKQKHLMAFKVVNELLNSPVGLWGLEYVISAWPHGITFEILNKLVQDYSKILHLTPISNKLQECLYGITLILCRYQRKVSRVVSEEIEVPSQIRNLADILLDNAYDLGGFDSNFTQSDRQYIAGLLSSGFEGNTSVDFSYFKTLTDQIVEKMESISLLQFSQQGTLKENLIKHLIPVYYRLKFGLPSSNDYTDRIKEQHPDLFEFVKESLEPLSKVVGLPIPDSEIAYFVVHFGGYLKKNETSTRKNYRAVIVCPNGTSSSLMIKENLRILFPQVSFIGVTRVDRLHEFKDDEFDLVFSTVKVETQKPQYLVSVMMSVEQSSQLVQLVSKDFPEMDPKDIELERLLELIKRFASVSQESELRIALKNFIYEEMQRKEVLPLLQDLITEKMFQRSSEKMGWKDAIRKASQPMLESGQITANYPEAMIGKVEEFGPFINLGKGIAIPHARPEDGVNEVGMSMLVLDHPIYLLDDPAQEIRLLICIAAVDNQTHLKALKHLTMILRDNAKVERLLTAQEFNDIKEIIQQED</sequence>
<dbReference type="GO" id="GO:0009401">
    <property type="term" value="P:phosphoenolpyruvate-dependent sugar phosphotransferase system"/>
    <property type="evidence" value="ECO:0007669"/>
    <property type="project" value="InterPro"/>
</dbReference>
<dbReference type="InterPro" id="IPR036095">
    <property type="entry name" value="PTS_EIIB-like_sf"/>
</dbReference>
<proteinExistence type="predicted"/>
<dbReference type="SUPFAM" id="SSF52794">
    <property type="entry name" value="PTS system IIB component-like"/>
    <property type="match status" value="1"/>
</dbReference>
<dbReference type="SUPFAM" id="SSF63520">
    <property type="entry name" value="PTS-regulatory domain, PRD"/>
    <property type="match status" value="1"/>
</dbReference>
<dbReference type="PROSITE" id="PS51094">
    <property type="entry name" value="PTS_EIIA_TYPE_2"/>
    <property type="match status" value="1"/>
</dbReference>
<dbReference type="GO" id="GO:0008982">
    <property type="term" value="F:protein-N(PI)-phosphohistidine-sugar phosphotransferase activity"/>
    <property type="evidence" value="ECO:0007669"/>
    <property type="project" value="InterPro"/>
</dbReference>
<dbReference type="InterPro" id="IPR036634">
    <property type="entry name" value="PRD_sf"/>
</dbReference>
<dbReference type="SUPFAM" id="SSF55804">
    <property type="entry name" value="Phoshotransferase/anion transport protein"/>
    <property type="match status" value="1"/>
</dbReference>
<dbReference type="InterPro" id="IPR011608">
    <property type="entry name" value="PRD"/>
</dbReference>
<feature type="domain" description="PTS EIIA type-2" evidence="5">
    <location>
        <begin position="533"/>
        <end position="676"/>
    </location>
</feature>
<dbReference type="Pfam" id="PF00359">
    <property type="entry name" value="PTS_EIIA_2"/>
    <property type="match status" value="1"/>
</dbReference>
<accession>A0AAX2V489</accession>
<keyword evidence="4" id="KW-0804">Transcription</keyword>
<evidence type="ECO:0000259" key="6">
    <source>
        <dbReference type="PROSITE" id="PS51099"/>
    </source>
</evidence>
<dbReference type="PANTHER" id="PTHR30185:SF18">
    <property type="entry name" value="TRANSCRIPTIONAL REGULATOR MTLR"/>
    <property type="match status" value="1"/>
</dbReference>
<evidence type="ECO:0000313" key="9">
    <source>
        <dbReference type="Proteomes" id="UP000308186"/>
    </source>
</evidence>
<dbReference type="CDD" id="cd05568">
    <property type="entry name" value="PTS_IIB_bgl_like"/>
    <property type="match status" value="1"/>
</dbReference>
<evidence type="ECO:0000259" key="5">
    <source>
        <dbReference type="PROSITE" id="PS51094"/>
    </source>
</evidence>
<comment type="caution">
    <text evidence="8">The sequence shown here is derived from an EMBL/GenBank/DDBJ whole genome shotgun (WGS) entry which is preliminary data.</text>
</comment>
<feature type="domain" description="PRD" evidence="7">
    <location>
        <begin position="285"/>
        <end position="392"/>
    </location>
</feature>
<dbReference type="PROSITE" id="PS51099">
    <property type="entry name" value="PTS_EIIB_TYPE_2"/>
    <property type="match status" value="1"/>
</dbReference>
<evidence type="ECO:0000256" key="2">
    <source>
        <dbReference type="ARBA" id="ARBA00022737"/>
    </source>
</evidence>
<dbReference type="PROSITE" id="PS51372">
    <property type="entry name" value="PRD_2"/>
    <property type="match status" value="1"/>
</dbReference>
<protein>
    <submittedName>
        <fullName evidence="8">BglG family transcription antiterminator</fullName>
    </submittedName>
</protein>